<comment type="subcellular location">
    <subcellularLocation>
        <location evidence="1">Membrane</location>
        <topology evidence="1">Multi-pass membrane protein</topology>
    </subcellularLocation>
</comment>
<proteinExistence type="predicted"/>
<sequence>MSKTMITSKLDKCKQHCQIFFRHLFHHAPARACGLILGYAIIGAFVFKALEAPNEVGQKFATQNYREKCTKDLWVITDSVNIFYEKNWTHLVEMRLLKFEDDIAEMMKNGTYNRNRNSNDLQWSFSGALFYCISVITTTEFQSKTSYYSNFALAAIMADTDNNSKLAKCRHCVRVFFTHLFSHVGLCALVVGYAVLGALAFESLEQPFEINQRTSIIGFRQRCLNDLWNITLTLNVLYEKNWTRLVELRLKQFEEELLHAVKNEGYDGMAYAEAELQWSFPGALLYCITVITTIGKRKLTLI</sequence>
<keyword evidence="3 5" id="KW-1133">Transmembrane helix</keyword>
<evidence type="ECO:0000313" key="6">
    <source>
        <dbReference type="EMBL" id="GIY63301.1"/>
    </source>
</evidence>
<evidence type="ECO:0000256" key="4">
    <source>
        <dbReference type="ARBA" id="ARBA00023136"/>
    </source>
</evidence>
<dbReference type="PANTHER" id="PTHR11003">
    <property type="entry name" value="POTASSIUM CHANNEL, SUBFAMILY K"/>
    <property type="match status" value="1"/>
</dbReference>
<keyword evidence="4 5" id="KW-0472">Membrane</keyword>
<keyword evidence="2 5" id="KW-0812">Transmembrane</keyword>
<dbReference type="SUPFAM" id="SSF81324">
    <property type="entry name" value="Voltage-gated potassium channels"/>
    <property type="match status" value="2"/>
</dbReference>
<dbReference type="GO" id="GO:0022841">
    <property type="term" value="F:potassium ion leak channel activity"/>
    <property type="evidence" value="ECO:0007669"/>
    <property type="project" value="TreeGrafter"/>
</dbReference>
<evidence type="ECO:0000256" key="1">
    <source>
        <dbReference type="ARBA" id="ARBA00004141"/>
    </source>
</evidence>
<evidence type="ECO:0000313" key="7">
    <source>
        <dbReference type="Proteomes" id="UP001054837"/>
    </source>
</evidence>
<feature type="transmembrane region" description="Helical" evidence="5">
    <location>
        <begin position="276"/>
        <end position="295"/>
    </location>
</feature>
<protein>
    <submittedName>
        <fullName evidence="6">Uncharacterized protein</fullName>
    </submittedName>
</protein>
<gene>
    <name evidence="6" type="primary">AVEN_164790_1</name>
    <name evidence="6" type="ORF">CDAR_272381</name>
</gene>
<dbReference type="EMBL" id="BPLQ01012170">
    <property type="protein sequence ID" value="GIY63301.1"/>
    <property type="molecule type" value="Genomic_DNA"/>
</dbReference>
<accession>A0AAV4V026</accession>
<dbReference type="Gene3D" id="1.10.287.70">
    <property type="match status" value="2"/>
</dbReference>
<dbReference type="PANTHER" id="PTHR11003:SF352">
    <property type="entry name" value="BCDNA.GH04802-RELATED"/>
    <property type="match status" value="1"/>
</dbReference>
<dbReference type="Proteomes" id="UP001054837">
    <property type="component" value="Unassembled WGS sequence"/>
</dbReference>
<dbReference type="AlphaFoldDB" id="A0AAV4V026"/>
<dbReference type="GO" id="GO:0005886">
    <property type="term" value="C:plasma membrane"/>
    <property type="evidence" value="ECO:0007669"/>
    <property type="project" value="TreeGrafter"/>
</dbReference>
<dbReference type="InterPro" id="IPR003280">
    <property type="entry name" value="2pore_dom_K_chnl"/>
</dbReference>
<evidence type="ECO:0000256" key="2">
    <source>
        <dbReference type="ARBA" id="ARBA00022692"/>
    </source>
</evidence>
<name>A0AAV4V026_9ARAC</name>
<dbReference type="GO" id="GO:0015271">
    <property type="term" value="F:outward rectifier potassium channel activity"/>
    <property type="evidence" value="ECO:0007669"/>
    <property type="project" value="TreeGrafter"/>
</dbReference>
<dbReference type="GO" id="GO:0030322">
    <property type="term" value="P:stabilization of membrane potential"/>
    <property type="evidence" value="ECO:0007669"/>
    <property type="project" value="TreeGrafter"/>
</dbReference>
<organism evidence="6 7">
    <name type="scientific">Caerostris darwini</name>
    <dbReference type="NCBI Taxonomy" id="1538125"/>
    <lineage>
        <taxon>Eukaryota</taxon>
        <taxon>Metazoa</taxon>
        <taxon>Ecdysozoa</taxon>
        <taxon>Arthropoda</taxon>
        <taxon>Chelicerata</taxon>
        <taxon>Arachnida</taxon>
        <taxon>Araneae</taxon>
        <taxon>Araneomorphae</taxon>
        <taxon>Entelegynae</taxon>
        <taxon>Araneoidea</taxon>
        <taxon>Araneidae</taxon>
        <taxon>Caerostris</taxon>
    </lineage>
</organism>
<evidence type="ECO:0000256" key="5">
    <source>
        <dbReference type="SAM" id="Phobius"/>
    </source>
</evidence>
<feature type="transmembrane region" description="Helical" evidence="5">
    <location>
        <begin position="175"/>
        <end position="201"/>
    </location>
</feature>
<comment type="caution">
    <text evidence="6">The sequence shown here is derived from an EMBL/GenBank/DDBJ whole genome shotgun (WGS) entry which is preliminary data.</text>
</comment>
<reference evidence="6 7" key="1">
    <citation type="submission" date="2021-06" db="EMBL/GenBank/DDBJ databases">
        <title>Caerostris darwini draft genome.</title>
        <authorList>
            <person name="Kono N."/>
            <person name="Arakawa K."/>
        </authorList>
    </citation>
    <scope>NUCLEOTIDE SEQUENCE [LARGE SCALE GENOMIC DNA]</scope>
</reference>
<keyword evidence="7" id="KW-1185">Reference proteome</keyword>
<evidence type="ECO:0000256" key="3">
    <source>
        <dbReference type="ARBA" id="ARBA00022989"/>
    </source>
</evidence>